<proteinExistence type="predicted"/>
<evidence type="ECO:0000259" key="3">
    <source>
        <dbReference type="PROSITE" id="PS50158"/>
    </source>
</evidence>
<feature type="compositionally biased region" description="Basic and acidic residues" evidence="2">
    <location>
        <begin position="195"/>
        <end position="210"/>
    </location>
</feature>
<evidence type="ECO:0000256" key="1">
    <source>
        <dbReference type="PROSITE-ProRule" id="PRU00047"/>
    </source>
</evidence>
<name>A0AAV0XRK1_9HEMI</name>
<dbReference type="Proteomes" id="UP001160148">
    <property type="component" value="Unassembled WGS sequence"/>
</dbReference>
<feature type="region of interest" description="Disordered" evidence="2">
    <location>
        <begin position="156"/>
        <end position="235"/>
    </location>
</feature>
<feature type="compositionally biased region" description="Polar residues" evidence="2">
    <location>
        <begin position="224"/>
        <end position="234"/>
    </location>
</feature>
<dbReference type="GO" id="GO:0003676">
    <property type="term" value="F:nucleic acid binding"/>
    <property type="evidence" value="ECO:0007669"/>
    <property type="project" value="InterPro"/>
</dbReference>
<dbReference type="GO" id="GO:0008270">
    <property type="term" value="F:zinc ion binding"/>
    <property type="evidence" value="ECO:0007669"/>
    <property type="project" value="UniProtKB-KW"/>
</dbReference>
<keyword evidence="1" id="KW-0862">Zinc</keyword>
<keyword evidence="1" id="KW-0479">Metal-binding</keyword>
<gene>
    <name evidence="4" type="ORF">MEUPH1_LOCUS24646</name>
</gene>
<feature type="region of interest" description="Disordered" evidence="2">
    <location>
        <begin position="1"/>
        <end position="36"/>
    </location>
</feature>
<keyword evidence="5" id="KW-1185">Reference proteome</keyword>
<dbReference type="InterPro" id="IPR001878">
    <property type="entry name" value="Znf_CCHC"/>
</dbReference>
<evidence type="ECO:0000256" key="2">
    <source>
        <dbReference type="SAM" id="MobiDB-lite"/>
    </source>
</evidence>
<dbReference type="SMART" id="SM00343">
    <property type="entry name" value="ZnF_C2HC"/>
    <property type="match status" value="2"/>
</dbReference>
<feature type="domain" description="CCHC-type" evidence="3">
    <location>
        <begin position="417"/>
        <end position="432"/>
    </location>
</feature>
<feature type="compositionally biased region" description="Polar residues" evidence="2">
    <location>
        <begin position="171"/>
        <end position="185"/>
    </location>
</feature>
<keyword evidence="1" id="KW-0863">Zinc-finger</keyword>
<feature type="compositionally biased region" description="Basic and acidic residues" evidence="2">
    <location>
        <begin position="27"/>
        <end position="36"/>
    </location>
</feature>
<dbReference type="PROSITE" id="PS50158">
    <property type="entry name" value="ZF_CCHC"/>
    <property type="match status" value="1"/>
</dbReference>
<feature type="compositionally biased region" description="Basic residues" evidence="2">
    <location>
        <begin position="211"/>
        <end position="220"/>
    </location>
</feature>
<dbReference type="Gene3D" id="4.10.60.10">
    <property type="entry name" value="Zinc finger, CCHC-type"/>
    <property type="match status" value="1"/>
</dbReference>
<evidence type="ECO:0000313" key="5">
    <source>
        <dbReference type="Proteomes" id="UP001160148"/>
    </source>
</evidence>
<evidence type="ECO:0000313" key="4">
    <source>
        <dbReference type="EMBL" id="CAI6370537.1"/>
    </source>
</evidence>
<organism evidence="4 5">
    <name type="scientific">Macrosiphum euphorbiae</name>
    <name type="common">potato aphid</name>
    <dbReference type="NCBI Taxonomy" id="13131"/>
    <lineage>
        <taxon>Eukaryota</taxon>
        <taxon>Metazoa</taxon>
        <taxon>Ecdysozoa</taxon>
        <taxon>Arthropoda</taxon>
        <taxon>Hexapoda</taxon>
        <taxon>Insecta</taxon>
        <taxon>Pterygota</taxon>
        <taxon>Neoptera</taxon>
        <taxon>Paraneoptera</taxon>
        <taxon>Hemiptera</taxon>
        <taxon>Sternorrhyncha</taxon>
        <taxon>Aphidomorpha</taxon>
        <taxon>Aphidoidea</taxon>
        <taxon>Aphididae</taxon>
        <taxon>Macrosiphini</taxon>
        <taxon>Macrosiphum</taxon>
    </lineage>
</organism>
<dbReference type="AlphaFoldDB" id="A0AAV0XRK1"/>
<accession>A0AAV0XRK1</accession>
<dbReference type="InterPro" id="IPR036875">
    <property type="entry name" value="Znf_CCHC_sf"/>
</dbReference>
<sequence length="464" mass="50957">MDKNAKTVPLTKGPTDSGGGPSITGKETGKLEPGMKSDYEDMCFEKPEEDITNEDLSSWLFEYWGNLDSSVGKLATVVEKMCTFSLATRNLHKEMKGWCIELHKQMGRVQKRSEALKSFVDKSSDRIVDLSSSLLEVSTTHSLRAVSTADIGVGTETEAVLKPRSSDEQDTGQQTSSKTGTNQGHGRQRSHLKTTKLEKTIQEERGNVPERKKKKSKMKPGNKNTHVAPSQGVTISKGKGASTYADMVKKLKDEIDLETIGVEIKSMKRTKEDGIFMFVGKGTKAAEDVKKLKREIENVLGGDVVVKESSRPPLIEIRGIGQEEKEEDVVSGICRYGTIPEEVHVTKMGPSFGATQRALVSVSAEIAGKIIATGRVLVGLISCGVRLKGKPVIRCYRCHGYNHRASTCRGHDRRKLCMTCGGEGHLAKLCRSAPNCVLCKDIKRQADHYPGSGRCEAYRKARLK</sequence>
<reference evidence="4 5" key="1">
    <citation type="submission" date="2023-01" db="EMBL/GenBank/DDBJ databases">
        <authorList>
            <person name="Whitehead M."/>
        </authorList>
    </citation>
    <scope>NUCLEOTIDE SEQUENCE [LARGE SCALE GENOMIC DNA]</scope>
</reference>
<dbReference type="SUPFAM" id="SSF57756">
    <property type="entry name" value="Retrovirus zinc finger-like domains"/>
    <property type="match status" value="1"/>
</dbReference>
<protein>
    <recommendedName>
        <fullName evidence="3">CCHC-type domain-containing protein</fullName>
    </recommendedName>
</protein>
<dbReference type="EMBL" id="CARXXK010000413">
    <property type="protein sequence ID" value="CAI6370537.1"/>
    <property type="molecule type" value="Genomic_DNA"/>
</dbReference>
<comment type="caution">
    <text evidence="4">The sequence shown here is derived from an EMBL/GenBank/DDBJ whole genome shotgun (WGS) entry which is preliminary data.</text>
</comment>